<sequence length="131" mass="14275">MWSCNDFSAVVTAAAVVVAHVATARSSSSISGAICYDVTECYVDGSPSKMCDRTGKGCHPCLSDRESDSLFSMLHLRAEYNCFAVRNDGECPRGTTKCATRRRRRRASAKGRRRRRARGKGSEIHVRVGGG</sequence>
<name>M4BVN4_HYAAE</name>
<organism evidence="3 4">
    <name type="scientific">Hyaloperonospora arabidopsidis (strain Emoy2)</name>
    <name type="common">Downy mildew agent</name>
    <name type="synonym">Peronospora arabidopsidis</name>
    <dbReference type="NCBI Taxonomy" id="559515"/>
    <lineage>
        <taxon>Eukaryota</taxon>
        <taxon>Sar</taxon>
        <taxon>Stramenopiles</taxon>
        <taxon>Oomycota</taxon>
        <taxon>Peronosporomycetes</taxon>
        <taxon>Peronosporales</taxon>
        <taxon>Peronosporaceae</taxon>
        <taxon>Hyaloperonospora</taxon>
    </lineage>
</organism>
<feature type="compositionally biased region" description="Basic and acidic residues" evidence="1">
    <location>
        <begin position="120"/>
        <end position="131"/>
    </location>
</feature>
<keyword evidence="2" id="KW-0732">Signal</keyword>
<keyword evidence="4" id="KW-1185">Reference proteome</keyword>
<dbReference type="STRING" id="559515.M4BVN4"/>
<dbReference type="InParanoid" id="M4BVN4"/>
<feature type="compositionally biased region" description="Basic residues" evidence="1">
    <location>
        <begin position="99"/>
        <end position="119"/>
    </location>
</feature>
<feature type="chain" id="PRO_5004049513" description="RxLR effector candidate protein" evidence="2">
    <location>
        <begin position="25"/>
        <end position="131"/>
    </location>
</feature>
<dbReference type="Proteomes" id="UP000011713">
    <property type="component" value="Unassembled WGS sequence"/>
</dbReference>
<evidence type="ECO:0000256" key="1">
    <source>
        <dbReference type="SAM" id="MobiDB-lite"/>
    </source>
</evidence>
<dbReference type="AlphaFoldDB" id="M4BVN4"/>
<dbReference type="EnsemblProtists" id="HpaT810578">
    <property type="protein sequence ID" value="HpaP810578"/>
    <property type="gene ID" value="HpaG810578"/>
</dbReference>
<dbReference type="VEuPathDB" id="FungiDB:HpaG810578"/>
<dbReference type="HOGENOM" id="CLU_1931581_0_0_1"/>
<reference evidence="4" key="1">
    <citation type="journal article" date="2010" name="Science">
        <title>Signatures of adaptation to obligate biotrophy in the Hyaloperonospora arabidopsidis genome.</title>
        <authorList>
            <person name="Baxter L."/>
            <person name="Tripathy S."/>
            <person name="Ishaque N."/>
            <person name="Boot N."/>
            <person name="Cabral A."/>
            <person name="Kemen E."/>
            <person name="Thines M."/>
            <person name="Ah-Fong A."/>
            <person name="Anderson R."/>
            <person name="Badejoko W."/>
            <person name="Bittner-Eddy P."/>
            <person name="Boore J.L."/>
            <person name="Chibucos M.C."/>
            <person name="Coates M."/>
            <person name="Dehal P."/>
            <person name="Delehaunty K."/>
            <person name="Dong S."/>
            <person name="Downton P."/>
            <person name="Dumas B."/>
            <person name="Fabro G."/>
            <person name="Fronick C."/>
            <person name="Fuerstenberg S.I."/>
            <person name="Fulton L."/>
            <person name="Gaulin E."/>
            <person name="Govers F."/>
            <person name="Hughes L."/>
            <person name="Humphray S."/>
            <person name="Jiang R.H."/>
            <person name="Judelson H."/>
            <person name="Kamoun S."/>
            <person name="Kyung K."/>
            <person name="Meijer H."/>
            <person name="Minx P."/>
            <person name="Morris P."/>
            <person name="Nelson J."/>
            <person name="Phuntumart V."/>
            <person name="Qutob D."/>
            <person name="Rehmany A."/>
            <person name="Rougon-Cardoso A."/>
            <person name="Ryden P."/>
            <person name="Torto-Alalibo T."/>
            <person name="Studholme D."/>
            <person name="Wang Y."/>
            <person name="Win J."/>
            <person name="Wood J."/>
            <person name="Clifton S.W."/>
            <person name="Rogers J."/>
            <person name="Van den Ackerveken G."/>
            <person name="Jones J.D."/>
            <person name="McDowell J.M."/>
            <person name="Beynon J."/>
            <person name="Tyler B.M."/>
        </authorList>
    </citation>
    <scope>NUCLEOTIDE SEQUENCE [LARGE SCALE GENOMIC DNA]</scope>
    <source>
        <strain evidence="4">Emoy2</strain>
    </source>
</reference>
<proteinExistence type="predicted"/>
<dbReference type="EMBL" id="JH597984">
    <property type="status" value="NOT_ANNOTATED_CDS"/>
    <property type="molecule type" value="Genomic_DNA"/>
</dbReference>
<evidence type="ECO:0008006" key="5">
    <source>
        <dbReference type="Google" id="ProtNLM"/>
    </source>
</evidence>
<feature type="signal peptide" evidence="2">
    <location>
        <begin position="1"/>
        <end position="24"/>
    </location>
</feature>
<feature type="region of interest" description="Disordered" evidence="1">
    <location>
        <begin position="96"/>
        <end position="131"/>
    </location>
</feature>
<protein>
    <recommendedName>
        <fullName evidence="5">RxLR effector candidate protein</fullName>
    </recommendedName>
</protein>
<reference evidence="3" key="2">
    <citation type="submission" date="2015-06" db="UniProtKB">
        <authorList>
            <consortium name="EnsemblProtists"/>
        </authorList>
    </citation>
    <scope>IDENTIFICATION</scope>
    <source>
        <strain evidence="3">Emoy2</strain>
    </source>
</reference>
<evidence type="ECO:0000256" key="2">
    <source>
        <dbReference type="SAM" id="SignalP"/>
    </source>
</evidence>
<evidence type="ECO:0000313" key="3">
    <source>
        <dbReference type="EnsemblProtists" id="HpaP810578"/>
    </source>
</evidence>
<evidence type="ECO:0000313" key="4">
    <source>
        <dbReference type="Proteomes" id="UP000011713"/>
    </source>
</evidence>
<accession>M4BVN4</accession>